<keyword evidence="1" id="KW-0472">Membrane</keyword>
<feature type="transmembrane region" description="Helical" evidence="1">
    <location>
        <begin position="66"/>
        <end position="85"/>
    </location>
</feature>
<keyword evidence="1" id="KW-0812">Transmembrane</keyword>
<dbReference type="AlphaFoldDB" id="A0A6J4KMV9"/>
<organism evidence="2">
    <name type="scientific">uncultured Nocardioidaceae bacterium</name>
    <dbReference type="NCBI Taxonomy" id="253824"/>
    <lineage>
        <taxon>Bacteria</taxon>
        <taxon>Bacillati</taxon>
        <taxon>Actinomycetota</taxon>
        <taxon>Actinomycetes</taxon>
        <taxon>Propionibacteriales</taxon>
        <taxon>Nocardioidaceae</taxon>
        <taxon>environmental samples</taxon>
    </lineage>
</organism>
<keyword evidence="1" id="KW-1133">Transmembrane helix</keyword>
<feature type="transmembrane region" description="Helical" evidence="1">
    <location>
        <begin position="12"/>
        <end position="30"/>
    </location>
</feature>
<accession>A0A6J4KMV9</accession>
<proteinExistence type="predicted"/>
<feature type="transmembrane region" description="Helical" evidence="1">
    <location>
        <begin position="42"/>
        <end position="60"/>
    </location>
</feature>
<name>A0A6J4KMV9_9ACTN</name>
<evidence type="ECO:0000256" key="1">
    <source>
        <dbReference type="SAM" id="Phobius"/>
    </source>
</evidence>
<protein>
    <submittedName>
        <fullName evidence="2">Uncharacterized protein</fullName>
    </submittedName>
</protein>
<gene>
    <name evidence="2" type="ORF">AVDCRST_MAG46-16</name>
</gene>
<sequence>MSSQAHEPPPPLAPTALWALFGGVAAYLLAHALFEVRIGTPLRRLQIAAVITLLAAAVLLRSAPALSALVVVAAVLVSLVVIDVVRGGPSARLAAPRD</sequence>
<evidence type="ECO:0000313" key="2">
    <source>
        <dbReference type="EMBL" id="CAA9308844.1"/>
    </source>
</evidence>
<dbReference type="EMBL" id="CADCUD010000001">
    <property type="protein sequence ID" value="CAA9308844.1"/>
    <property type="molecule type" value="Genomic_DNA"/>
</dbReference>
<reference evidence="2" key="1">
    <citation type="submission" date="2020-02" db="EMBL/GenBank/DDBJ databases">
        <authorList>
            <person name="Meier V. D."/>
        </authorList>
    </citation>
    <scope>NUCLEOTIDE SEQUENCE</scope>
    <source>
        <strain evidence="2">AVDCRST_MAG46</strain>
    </source>
</reference>